<evidence type="ECO:0000313" key="6">
    <source>
        <dbReference type="Proteomes" id="UP000050996"/>
    </source>
</evidence>
<organism evidence="5 6">
    <name type="scientific">Cytobacillus solani</name>
    <dbReference type="NCBI Taxonomy" id="1637975"/>
    <lineage>
        <taxon>Bacteria</taxon>
        <taxon>Bacillati</taxon>
        <taxon>Bacillota</taxon>
        <taxon>Bacilli</taxon>
        <taxon>Bacillales</taxon>
        <taxon>Bacillaceae</taxon>
        <taxon>Cytobacillus</taxon>
    </lineage>
</organism>
<accession>A0A0Q3VGL1</accession>
<protein>
    <submittedName>
        <fullName evidence="5">Alanine acetyltransferase</fullName>
    </submittedName>
</protein>
<evidence type="ECO:0000256" key="1">
    <source>
        <dbReference type="ARBA" id="ARBA00022679"/>
    </source>
</evidence>
<dbReference type="EMBL" id="LJIX01000006">
    <property type="protein sequence ID" value="KQL19274.1"/>
    <property type="molecule type" value="Genomic_DNA"/>
</dbReference>
<comment type="similarity">
    <text evidence="3">Belongs to the acetyltransferase family. RimJ subfamily.</text>
</comment>
<dbReference type="PANTHER" id="PTHR43792">
    <property type="entry name" value="GNAT FAMILY, PUTATIVE (AFU_ORTHOLOGUE AFUA_3G00765)-RELATED-RELATED"/>
    <property type="match status" value="1"/>
</dbReference>
<dbReference type="AlphaFoldDB" id="A0A0Q3VGL1"/>
<evidence type="ECO:0000259" key="4">
    <source>
        <dbReference type="PROSITE" id="PS51186"/>
    </source>
</evidence>
<keyword evidence="2" id="KW-0012">Acyltransferase</keyword>
<dbReference type="InterPro" id="IPR016181">
    <property type="entry name" value="Acyl_CoA_acyltransferase"/>
</dbReference>
<gene>
    <name evidence="5" type="ORF">AN957_12295</name>
</gene>
<evidence type="ECO:0000256" key="2">
    <source>
        <dbReference type="ARBA" id="ARBA00023315"/>
    </source>
</evidence>
<keyword evidence="1 5" id="KW-0808">Transferase</keyword>
<dbReference type="Pfam" id="PF13302">
    <property type="entry name" value="Acetyltransf_3"/>
    <property type="match status" value="1"/>
</dbReference>
<feature type="domain" description="N-acetyltransferase" evidence="4">
    <location>
        <begin position="7"/>
        <end position="172"/>
    </location>
</feature>
<dbReference type="GO" id="GO:0005737">
    <property type="term" value="C:cytoplasm"/>
    <property type="evidence" value="ECO:0007669"/>
    <property type="project" value="TreeGrafter"/>
</dbReference>
<proteinExistence type="inferred from homology"/>
<dbReference type="RefSeq" id="WP_053475801.1">
    <property type="nucleotide sequence ID" value="NZ_CP041305.1"/>
</dbReference>
<evidence type="ECO:0000313" key="5">
    <source>
        <dbReference type="EMBL" id="KQL19274.1"/>
    </source>
</evidence>
<keyword evidence="6" id="KW-1185">Reference proteome</keyword>
<dbReference type="PROSITE" id="PS51186">
    <property type="entry name" value="GNAT"/>
    <property type="match status" value="1"/>
</dbReference>
<dbReference type="PANTHER" id="PTHR43792:SF8">
    <property type="entry name" value="[RIBOSOMAL PROTEIN US5]-ALANINE N-ACETYLTRANSFERASE"/>
    <property type="match status" value="1"/>
</dbReference>
<reference evidence="5 6" key="1">
    <citation type="submission" date="2015-09" db="EMBL/GenBank/DDBJ databases">
        <title>Genome sequencing project for genomic taxonomy and phylogenomics of Bacillus-like bacteria.</title>
        <authorList>
            <person name="Liu B."/>
            <person name="Wang J."/>
            <person name="Zhu Y."/>
            <person name="Liu G."/>
            <person name="Chen Q."/>
            <person name="Chen Z."/>
            <person name="Lan J."/>
            <person name="Che J."/>
            <person name="Ge C."/>
            <person name="Shi H."/>
            <person name="Pan Z."/>
            <person name="Liu X."/>
        </authorList>
    </citation>
    <scope>NUCLEOTIDE SEQUENCE [LARGE SCALE GENOMIC DNA]</scope>
    <source>
        <strain evidence="5 6">FJAT-18043</strain>
    </source>
</reference>
<sequence length="179" mass="20824">MLKSENIYLRPFILSDADELLLLRNKNRSFLEKYSMTRPTTYWSLEAQQELIVKWEQNKQKDIEYYFGIYKVNDHKLIGTISLFQVMRGPQQRAFIGYDLDQEHNGNGFTTEAAKLIVNYAFETLNLHRIEAGVMPHNIGSIRVLEKAGFHKEGIAIKNVKINGIWEDHQVLAIINPNE</sequence>
<dbReference type="STRING" id="1637975.AN957_12295"/>
<dbReference type="GO" id="GO:0008999">
    <property type="term" value="F:protein-N-terminal-alanine acetyltransferase activity"/>
    <property type="evidence" value="ECO:0007669"/>
    <property type="project" value="TreeGrafter"/>
</dbReference>
<dbReference type="InterPro" id="IPR000182">
    <property type="entry name" value="GNAT_dom"/>
</dbReference>
<evidence type="ECO:0000256" key="3">
    <source>
        <dbReference type="ARBA" id="ARBA00038502"/>
    </source>
</evidence>
<dbReference type="Proteomes" id="UP000050996">
    <property type="component" value="Unassembled WGS sequence"/>
</dbReference>
<dbReference type="PATRIC" id="fig|1637975.4.peg.2283"/>
<dbReference type="SUPFAM" id="SSF55729">
    <property type="entry name" value="Acyl-CoA N-acyltransferases (Nat)"/>
    <property type="match status" value="1"/>
</dbReference>
<comment type="caution">
    <text evidence="5">The sequence shown here is derived from an EMBL/GenBank/DDBJ whole genome shotgun (WGS) entry which is preliminary data.</text>
</comment>
<dbReference type="InterPro" id="IPR051531">
    <property type="entry name" value="N-acetyltransferase"/>
</dbReference>
<name>A0A0Q3VGL1_9BACI</name>
<dbReference type="Gene3D" id="3.40.630.30">
    <property type="match status" value="1"/>
</dbReference>